<dbReference type="GO" id="GO:0005886">
    <property type="term" value="C:plasma membrane"/>
    <property type="evidence" value="ECO:0007669"/>
    <property type="project" value="UniProtKB-SubCell"/>
</dbReference>
<dbReference type="EMBL" id="BLRW01000047">
    <property type="protein sequence ID" value="GFP23071.1"/>
    <property type="molecule type" value="Genomic_DNA"/>
</dbReference>
<sequence length="268" mass="29472">MIRLRLLTSLVAISIALVLIFWGSLPFALFILTASIWGCVEFYNMARFAGRRPFFILGCGLTVFLVLSIYYFGLLGISLAIPVVVIVVLIYSFLLNLERGDFTDAALTVMGVLYFPLISFLILLHRFERGVYLVTLVLALSWINDGAAYLIGSTWGQRKLAPHISPNKTIEGAAGALAVTILFSLILFPLVLGPFVGLVSVGLRAIFGLAISILAQLGDLAESFMKRKFELKDSGNTFPGQGGLLDCGDSVVFNAVFSYWFFYLLQLF</sequence>
<evidence type="ECO:0000256" key="5">
    <source>
        <dbReference type="ARBA" id="ARBA00010185"/>
    </source>
</evidence>
<dbReference type="PANTHER" id="PTHR46382">
    <property type="entry name" value="PHOSPHATIDATE CYTIDYLYLTRANSFERASE"/>
    <property type="match status" value="1"/>
</dbReference>
<comment type="similarity">
    <text evidence="5">Belongs to the CDS family.</text>
</comment>
<feature type="transmembrane region" description="Helical" evidence="24">
    <location>
        <begin position="6"/>
        <end position="33"/>
    </location>
</feature>
<dbReference type="Pfam" id="PF01148">
    <property type="entry name" value="CTP_transf_1"/>
    <property type="match status" value="1"/>
</dbReference>
<evidence type="ECO:0000313" key="29">
    <source>
        <dbReference type="Proteomes" id="UP000585609"/>
    </source>
</evidence>
<name>A0A6V8NUW9_9ACTN</name>
<feature type="transmembrane region" description="Helical" evidence="24">
    <location>
        <begin position="198"/>
        <end position="218"/>
    </location>
</feature>
<keyword evidence="8" id="KW-1003">Cell membrane</keyword>
<accession>A0A6V8NUW9</accession>
<evidence type="ECO:0000256" key="21">
    <source>
        <dbReference type="ARBA" id="ARBA00032396"/>
    </source>
</evidence>
<proteinExistence type="inferred from homology"/>
<feature type="transmembrane region" description="Helical" evidence="24">
    <location>
        <begin position="104"/>
        <end position="124"/>
    </location>
</feature>
<evidence type="ECO:0000256" key="14">
    <source>
        <dbReference type="ARBA" id="ARBA00023098"/>
    </source>
</evidence>
<keyword evidence="30" id="KW-1185">Reference proteome</keyword>
<keyword evidence="13 24" id="KW-1133">Transmembrane helix</keyword>
<dbReference type="EMBL" id="BLRZ01000078">
    <property type="protein sequence ID" value="GFP30568.1"/>
    <property type="molecule type" value="Genomic_DNA"/>
</dbReference>
<evidence type="ECO:0000256" key="18">
    <source>
        <dbReference type="ARBA" id="ARBA00029893"/>
    </source>
</evidence>
<evidence type="ECO:0000256" key="9">
    <source>
        <dbReference type="ARBA" id="ARBA00022516"/>
    </source>
</evidence>
<evidence type="ECO:0000313" key="27">
    <source>
        <dbReference type="EMBL" id="GFP39410.1"/>
    </source>
</evidence>
<evidence type="ECO:0000256" key="1">
    <source>
        <dbReference type="ARBA" id="ARBA00001698"/>
    </source>
</evidence>
<evidence type="ECO:0000256" key="3">
    <source>
        <dbReference type="ARBA" id="ARBA00005119"/>
    </source>
</evidence>
<keyword evidence="16" id="KW-0594">Phospholipid biosynthesis</keyword>
<evidence type="ECO:0000256" key="24">
    <source>
        <dbReference type="SAM" id="Phobius"/>
    </source>
</evidence>
<feature type="transmembrane region" description="Helical" evidence="24">
    <location>
        <begin position="79"/>
        <end position="97"/>
    </location>
</feature>
<evidence type="ECO:0000256" key="8">
    <source>
        <dbReference type="ARBA" id="ARBA00022475"/>
    </source>
</evidence>
<evidence type="ECO:0000256" key="15">
    <source>
        <dbReference type="ARBA" id="ARBA00023136"/>
    </source>
</evidence>
<keyword evidence="17" id="KW-1208">Phospholipid metabolism</keyword>
<evidence type="ECO:0000313" key="28">
    <source>
        <dbReference type="Proteomes" id="UP000569018"/>
    </source>
</evidence>
<evidence type="ECO:0000256" key="13">
    <source>
        <dbReference type="ARBA" id="ARBA00022989"/>
    </source>
</evidence>
<keyword evidence="12 25" id="KW-0548">Nucleotidyltransferase</keyword>
<dbReference type="GO" id="GO:0004605">
    <property type="term" value="F:phosphatidate cytidylyltransferase activity"/>
    <property type="evidence" value="ECO:0007669"/>
    <property type="project" value="UniProtKB-EC"/>
</dbReference>
<keyword evidence="11 24" id="KW-0812">Transmembrane</keyword>
<feature type="transmembrane region" description="Helical" evidence="24">
    <location>
        <begin position="130"/>
        <end position="151"/>
    </location>
</feature>
<keyword evidence="10 25" id="KW-0808">Transferase</keyword>
<comment type="caution">
    <text evidence="25">The sequence shown here is derived from an EMBL/GenBank/DDBJ whole genome shotgun (WGS) entry which is preliminary data.</text>
</comment>
<dbReference type="EC" id="2.7.7.41" evidence="6"/>
<dbReference type="EMBL" id="BLSD01000051">
    <property type="protein sequence ID" value="GFP39410.1"/>
    <property type="molecule type" value="Genomic_DNA"/>
</dbReference>
<dbReference type="RefSeq" id="WP_176235725.1">
    <property type="nucleotide sequence ID" value="NZ_BLRZ01000078.1"/>
</dbReference>
<keyword evidence="9" id="KW-0444">Lipid biosynthesis</keyword>
<evidence type="ECO:0000313" key="30">
    <source>
        <dbReference type="Proteomes" id="UP000588083"/>
    </source>
</evidence>
<keyword evidence="15 24" id="KW-0472">Membrane</keyword>
<comment type="subcellular location">
    <subcellularLocation>
        <location evidence="2">Cell membrane</location>
        <topology evidence="2">Multi-pass membrane protein</topology>
    </subcellularLocation>
</comment>
<protein>
    <recommendedName>
        <fullName evidence="7">Phosphatidate cytidylyltransferase</fullName>
        <ecNumber evidence="6">2.7.7.41</ecNumber>
    </recommendedName>
    <alternativeName>
        <fullName evidence="20">CDP-DAG synthase</fullName>
    </alternativeName>
    <alternativeName>
        <fullName evidence="22">CDP-DG synthase</fullName>
    </alternativeName>
    <alternativeName>
        <fullName evidence="18">CDP-diacylglycerol synthase</fullName>
    </alternativeName>
    <alternativeName>
        <fullName evidence="21">CDP-diglyceride pyrophosphorylase</fullName>
    </alternativeName>
    <alternativeName>
        <fullName evidence="23">CDP-diglyceride synthase</fullName>
    </alternativeName>
    <alternativeName>
        <fullName evidence="19">CTP:phosphatidate cytidylyltransferase</fullName>
    </alternativeName>
</protein>
<gene>
    <name evidence="25" type="ORF">HKBW3S09_00538</name>
    <name evidence="26" type="ORF">HKBW3S34_01488</name>
    <name evidence="27" type="ORF">HKBW3S47_01109</name>
</gene>
<evidence type="ECO:0000313" key="25">
    <source>
        <dbReference type="EMBL" id="GFP23071.1"/>
    </source>
</evidence>
<keyword evidence="14" id="KW-0443">Lipid metabolism</keyword>
<evidence type="ECO:0000256" key="19">
    <source>
        <dbReference type="ARBA" id="ARBA00031825"/>
    </source>
</evidence>
<dbReference type="Proteomes" id="UP000569018">
    <property type="component" value="Unassembled WGS sequence"/>
</dbReference>
<feature type="transmembrane region" description="Helical" evidence="24">
    <location>
        <begin position="172"/>
        <end position="192"/>
    </location>
</feature>
<dbReference type="AlphaFoldDB" id="A0A6V8NUW9"/>
<evidence type="ECO:0000256" key="12">
    <source>
        <dbReference type="ARBA" id="ARBA00022695"/>
    </source>
</evidence>
<dbReference type="GO" id="GO:0016024">
    <property type="term" value="P:CDP-diacylglycerol biosynthetic process"/>
    <property type="evidence" value="ECO:0007669"/>
    <property type="project" value="TreeGrafter"/>
</dbReference>
<dbReference type="Proteomes" id="UP000585609">
    <property type="component" value="Unassembled WGS sequence"/>
</dbReference>
<evidence type="ECO:0000256" key="4">
    <source>
        <dbReference type="ARBA" id="ARBA00005189"/>
    </source>
</evidence>
<comment type="pathway">
    <text evidence="4">Lipid metabolism.</text>
</comment>
<feature type="transmembrane region" description="Helical" evidence="24">
    <location>
        <begin position="54"/>
        <end position="73"/>
    </location>
</feature>
<reference evidence="28 29" key="1">
    <citation type="journal article" date="2020" name="Front. Microbiol.">
        <title>Single-cell genomics of novel Actinobacteria with the Wood-Ljungdahl pathway discovered in a serpentinizing system.</title>
        <authorList>
            <person name="Merino N."/>
            <person name="Kawai M."/>
            <person name="Boyd E.S."/>
            <person name="Colman D.R."/>
            <person name="McGlynn S.E."/>
            <person name="Nealson K.H."/>
            <person name="Kurokawa K."/>
            <person name="Hongoh Y."/>
        </authorList>
    </citation>
    <scope>NUCLEOTIDE SEQUENCE [LARGE SCALE GENOMIC DNA]</scope>
    <source>
        <strain evidence="25 29">S09_30</strain>
        <strain evidence="26 30">S34</strain>
        <strain evidence="27 28">S47</strain>
    </source>
</reference>
<evidence type="ECO:0000256" key="20">
    <source>
        <dbReference type="ARBA" id="ARBA00032253"/>
    </source>
</evidence>
<comment type="catalytic activity">
    <reaction evidence="1">
        <text>a 1,2-diacyl-sn-glycero-3-phosphate + CTP + H(+) = a CDP-1,2-diacyl-sn-glycerol + diphosphate</text>
        <dbReference type="Rhea" id="RHEA:16229"/>
        <dbReference type="ChEBI" id="CHEBI:15378"/>
        <dbReference type="ChEBI" id="CHEBI:33019"/>
        <dbReference type="ChEBI" id="CHEBI:37563"/>
        <dbReference type="ChEBI" id="CHEBI:58332"/>
        <dbReference type="ChEBI" id="CHEBI:58608"/>
        <dbReference type="EC" id="2.7.7.41"/>
    </reaction>
</comment>
<evidence type="ECO:0000313" key="26">
    <source>
        <dbReference type="EMBL" id="GFP30568.1"/>
    </source>
</evidence>
<evidence type="ECO:0000256" key="17">
    <source>
        <dbReference type="ARBA" id="ARBA00023264"/>
    </source>
</evidence>
<organism evidence="25 29">
    <name type="scientific">Candidatus Hakubella thermalkaliphila</name>
    <dbReference type="NCBI Taxonomy" id="2754717"/>
    <lineage>
        <taxon>Bacteria</taxon>
        <taxon>Bacillati</taxon>
        <taxon>Actinomycetota</taxon>
        <taxon>Actinomycetota incertae sedis</taxon>
        <taxon>Candidatus Hakubellales</taxon>
        <taxon>Candidatus Hakubellaceae</taxon>
        <taxon>Candidatus Hakubella</taxon>
    </lineage>
</organism>
<evidence type="ECO:0000256" key="6">
    <source>
        <dbReference type="ARBA" id="ARBA00012487"/>
    </source>
</evidence>
<evidence type="ECO:0000256" key="11">
    <source>
        <dbReference type="ARBA" id="ARBA00022692"/>
    </source>
</evidence>
<evidence type="ECO:0000256" key="23">
    <source>
        <dbReference type="ARBA" id="ARBA00033406"/>
    </source>
</evidence>
<evidence type="ECO:0000256" key="10">
    <source>
        <dbReference type="ARBA" id="ARBA00022679"/>
    </source>
</evidence>
<dbReference type="Proteomes" id="UP000588083">
    <property type="component" value="Unassembled WGS sequence"/>
</dbReference>
<dbReference type="PANTHER" id="PTHR46382:SF1">
    <property type="entry name" value="PHOSPHATIDATE CYTIDYLYLTRANSFERASE"/>
    <property type="match status" value="1"/>
</dbReference>
<evidence type="ECO:0000256" key="2">
    <source>
        <dbReference type="ARBA" id="ARBA00004651"/>
    </source>
</evidence>
<evidence type="ECO:0000256" key="7">
    <source>
        <dbReference type="ARBA" id="ARBA00019373"/>
    </source>
</evidence>
<evidence type="ECO:0000256" key="22">
    <source>
        <dbReference type="ARBA" id="ARBA00032743"/>
    </source>
</evidence>
<comment type="pathway">
    <text evidence="3">Phospholipid metabolism; CDP-diacylglycerol biosynthesis; CDP-diacylglycerol from sn-glycerol 3-phosphate: step 3/3.</text>
</comment>
<evidence type="ECO:0000256" key="16">
    <source>
        <dbReference type="ARBA" id="ARBA00023209"/>
    </source>
</evidence>